<feature type="region of interest" description="Disordered" evidence="2">
    <location>
        <begin position="475"/>
        <end position="534"/>
    </location>
</feature>
<proteinExistence type="predicted"/>
<organism evidence="3 4">
    <name type="scientific">Monoraphidium neglectum</name>
    <dbReference type="NCBI Taxonomy" id="145388"/>
    <lineage>
        <taxon>Eukaryota</taxon>
        <taxon>Viridiplantae</taxon>
        <taxon>Chlorophyta</taxon>
        <taxon>core chlorophytes</taxon>
        <taxon>Chlorophyceae</taxon>
        <taxon>CS clade</taxon>
        <taxon>Sphaeropleales</taxon>
        <taxon>Selenastraceae</taxon>
        <taxon>Monoraphidium</taxon>
    </lineage>
</organism>
<dbReference type="EMBL" id="KK101704">
    <property type="protein sequence ID" value="KIY99916.1"/>
    <property type="molecule type" value="Genomic_DNA"/>
</dbReference>
<feature type="compositionally biased region" description="Low complexity" evidence="2">
    <location>
        <begin position="440"/>
        <end position="458"/>
    </location>
</feature>
<dbReference type="AlphaFoldDB" id="A0A0D2MGT5"/>
<accession>A0A0D2MGT5</accession>
<feature type="compositionally biased region" description="Low complexity" evidence="2">
    <location>
        <begin position="233"/>
        <end position="249"/>
    </location>
</feature>
<dbReference type="PANTHER" id="PTHR47347">
    <property type="entry name" value="GOLGIN CANDIDATE 5"/>
    <property type="match status" value="1"/>
</dbReference>
<feature type="region of interest" description="Disordered" evidence="2">
    <location>
        <begin position="22"/>
        <end position="159"/>
    </location>
</feature>
<evidence type="ECO:0000256" key="2">
    <source>
        <dbReference type="SAM" id="MobiDB-lite"/>
    </source>
</evidence>
<keyword evidence="4" id="KW-1185">Reference proteome</keyword>
<feature type="compositionally biased region" description="Low complexity" evidence="2">
    <location>
        <begin position="416"/>
        <end position="426"/>
    </location>
</feature>
<dbReference type="GeneID" id="25740919"/>
<name>A0A0D2MGT5_9CHLO</name>
<sequence length="827" mass="87516">MQGVSGTTDALASATDALSTGWAAMFSSSPMPEQQQQQQQQPQPQQPLAPASVLAASDASAGSIDPLGSGAGESGSAAPGKKLVKKKLVRKIIRKPSDMADGSAAAGGLGSPAESIGLSSPHRDAPLPPAPLAASKQQQQQQEQEQEQQKAQQPMDAEIFNSKFLSKDYALGDTAAVEIAAASMARSGTVAREAAGDRSGAAATATEVLDGASPAKGANGLPQQQEALTLPPQAGEQQQQQHQQAGLGASEEMQHQSDEQQLDPELFVGRHAEPGQPARQLKLGATRHAGAGRDGEALPSGLEAADALAGGINRVHAEPAGLPASLFAIADAPQARIMPADGTAGAGPPPPPEQQEELQEQEQQQQQLPVAAGPGEVAAGSSHDGHQLGERQQTPAKQQPEGLHHQCMQDQRKQQHQQARQQQHQQPTDEQAVSDWHGLAEGSGSSQAVASAAQESPGFAPAAAAALERLHVESGNLQHGLQAQGQQPCGPPLGQQQHQQREEQQSGSPRQQQQQQQRQRPASDPSGLRQAVEAREGQLVRQAAQLAAQQLEVEQLRHERDELSARLAAQEEIVVQLSRKNEQLVLRSAKVSEEEMAAVQAEFQARIAALEKKASMLTKERDALKQSGRASSASEAALKAKDDLAQELMAEGEKLSKRVLDLEGQVKRARAHLREESAEKEKLAAQLAAEQAECEAQRRARAAAERDLAAAMEAARQELEAAQKQAEADLQKARSEQMEAEALAREAAQKGAAKRAQQAEAHAAALVETVQELREALERQRAAANLREEMMKQVGVAGGGWGWLVGGCGTWPTWSAAARRQKSATTT</sequence>
<feature type="compositionally biased region" description="Low complexity" evidence="2">
    <location>
        <begin position="132"/>
        <end position="154"/>
    </location>
</feature>
<feature type="coiled-coil region" evidence="1">
    <location>
        <begin position="539"/>
        <end position="790"/>
    </location>
</feature>
<dbReference type="RefSeq" id="XP_013898936.1">
    <property type="nucleotide sequence ID" value="XM_014043482.1"/>
</dbReference>
<reference evidence="3 4" key="1">
    <citation type="journal article" date="2013" name="BMC Genomics">
        <title>Reconstruction of the lipid metabolism for the microalga Monoraphidium neglectum from its genome sequence reveals characteristics suitable for biofuel production.</title>
        <authorList>
            <person name="Bogen C."/>
            <person name="Al-Dilaimi A."/>
            <person name="Albersmeier A."/>
            <person name="Wichmann J."/>
            <person name="Grundmann M."/>
            <person name="Rupp O."/>
            <person name="Lauersen K.J."/>
            <person name="Blifernez-Klassen O."/>
            <person name="Kalinowski J."/>
            <person name="Goesmann A."/>
            <person name="Mussgnug J.H."/>
            <person name="Kruse O."/>
        </authorList>
    </citation>
    <scope>NUCLEOTIDE SEQUENCE [LARGE SCALE GENOMIC DNA]</scope>
    <source>
        <strain evidence="3 4">SAG 48.87</strain>
    </source>
</reference>
<feature type="compositionally biased region" description="Basic residues" evidence="2">
    <location>
        <begin position="82"/>
        <end position="94"/>
    </location>
</feature>
<dbReference type="PANTHER" id="PTHR47347:SF2">
    <property type="entry name" value="GOLGIN CANDIDATE 5"/>
    <property type="match status" value="1"/>
</dbReference>
<dbReference type="OrthoDB" id="74178at2759"/>
<feature type="compositionally biased region" description="Low complexity" evidence="2">
    <location>
        <begin position="191"/>
        <end position="206"/>
    </location>
</feature>
<evidence type="ECO:0000256" key="1">
    <source>
        <dbReference type="SAM" id="Coils"/>
    </source>
</evidence>
<feature type="compositionally biased region" description="Low complexity" evidence="2">
    <location>
        <begin position="505"/>
        <end position="520"/>
    </location>
</feature>
<dbReference type="STRING" id="145388.A0A0D2MGT5"/>
<feature type="compositionally biased region" description="Low complexity" evidence="2">
    <location>
        <begin position="480"/>
        <end position="498"/>
    </location>
</feature>
<keyword evidence="1" id="KW-0175">Coiled coil</keyword>
<feature type="region of interest" description="Disordered" evidence="2">
    <location>
        <begin position="184"/>
        <end position="298"/>
    </location>
</feature>
<gene>
    <name evidence="3" type="ORF">MNEG_8043</name>
</gene>
<evidence type="ECO:0000313" key="3">
    <source>
        <dbReference type="EMBL" id="KIY99916.1"/>
    </source>
</evidence>
<feature type="compositionally biased region" description="Low complexity" evidence="2">
    <location>
        <begin position="27"/>
        <end position="61"/>
    </location>
</feature>
<protein>
    <submittedName>
        <fullName evidence="3">Uncharacterized protein</fullName>
    </submittedName>
</protein>
<feature type="region of interest" description="Disordered" evidence="2">
    <location>
        <begin position="338"/>
        <end position="458"/>
    </location>
</feature>
<dbReference type="KEGG" id="mng:MNEG_8043"/>
<feature type="compositionally biased region" description="Low complexity" evidence="2">
    <location>
        <begin position="361"/>
        <end position="380"/>
    </location>
</feature>
<dbReference type="Proteomes" id="UP000054498">
    <property type="component" value="Unassembled WGS sequence"/>
</dbReference>
<evidence type="ECO:0000313" key="4">
    <source>
        <dbReference type="Proteomes" id="UP000054498"/>
    </source>
</evidence>